<evidence type="ECO:0008006" key="5">
    <source>
        <dbReference type="Google" id="ProtNLM"/>
    </source>
</evidence>
<organism evidence="3 4">
    <name type="scientific">Papilio machaon</name>
    <name type="common">Old World swallowtail butterfly</name>
    <dbReference type="NCBI Taxonomy" id="76193"/>
    <lineage>
        <taxon>Eukaryota</taxon>
        <taxon>Metazoa</taxon>
        <taxon>Ecdysozoa</taxon>
        <taxon>Arthropoda</taxon>
        <taxon>Hexapoda</taxon>
        <taxon>Insecta</taxon>
        <taxon>Pterygota</taxon>
        <taxon>Neoptera</taxon>
        <taxon>Endopterygota</taxon>
        <taxon>Lepidoptera</taxon>
        <taxon>Glossata</taxon>
        <taxon>Ditrysia</taxon>
        <taxon>Papilionoidea</taxon>
        <taxon>Papilionidae</taxon>
        <taxon>Papilioninae</taxon>
        <taxon>Papilio</taxon>
    </lineage>
</organism>
<dbReference type="GO" id="GO:0016020">
    <property type="term" value="C:membrane"/>
    <property type="evidence" value="ECO:0007669"/>
    <property type="project" value="TreeGrafter"/>
</dbReference>
<dbReference type="KEGG" id="pmac:106708387"/>
<dbReference type="AlphaFoldDB" id="A0A0N1PI73"/>
<protein>
    <recommendedName>
        <fullName evidence="5">Osiris 9</fullName>
    </recommendedName>
</protein>
<evidence type="ECO:0000256" key="2">
    <source>
        <dbReference type="SAM" id="SignalP"/>
    </source>
</evidence>
<dbReference type="InParanoid" id="A0A0N1PI73"/>
<proteinExistence type="predicted"/>
<evidence type="ECO:0000313" key="3">
    <source>
        <dbReference type="EMBL" id="KPJ20272.1"/>
    </source>
</evidence>
<dbReference type="Proteomes" id="UP000053240">
    <property type="component" value="Unassembled WGS sequence"/>
</dbReference>
<dbReference type="EMBL" id="KQ459717">
    <property type="protein sequence ID" value="KPJ20272.1"/>
    <property type="molecule type" value="Genomic_DNA"/>
</dbReference>
<dbReference type="PANTHER" id="PTHR21879:SF1">
    <property type="entry name" value="FI01546P"/>
    <property type="match status" value="1"/>
</dbReference>
<keyword evidence="1" id="KW-0812">Transmembrane</keyword>
<feature type="chain" id="PRO_5005879795" description="Osiris 9" evidence="2">
    <location>
        <begin position="18"/>
        <end position="252"/>
    </location>
</feature>
<keyword evidence="4" id="KW-1185">Reference proteome</keyword>
<evidence type="ECO:0000256" key="1">
    <source>
        <dbReference type="SAM" id="Phobius"/>
    </source>
</evidence>
<dbReference type="InterPro" id="IPR012464">
    <property type="entry name" value="DUF1676"/>
</dbReference>
<dbReference type="Pfam" id="PF07898">
    <property type="entry name" value="DUF1676"/>
    <property type="match status" value="1"/>
</dbReference>
<feature type="transmembrane region" description="Helical" evidence="1">
    <location>
        <begin position="165"/>
        <end position="183"/>
    </location>
</feature>
<keyword evidence="1" id="KW-1133">Transmembrane helix</keyword>
<keyword evidence="1" id="KW-0472">Membrane</keyword>
<reference evidence="3 4" key="1">
    <citation type="journal article" date="2015" name="Nat. Commun.">
        <title>Outbred genome sequencing and CRISPR/Cas9 gene editing in butterflies.</title>
        <authorList>
            <person name="Li X."/>
            <person name="Fan D."/>
            <person name="Zhang W."/>
            <person name="Liu G."/>
            <person name="Zhang L."/>
            <person name="Zhao L."/>
            <person name="Fang X."/>
            <person name="Chen L."/>
            <person name="Dong Y."/>
            <person name="Chen Y."/>
            <person name="Ding Y."/>
            <person name="Zhao R."/>
            <person name="Feng M."/>
            <person name="Zhu Y."/>
            <person name="Feng Y."/>
            <person name="Jiang X."/>
            <person name="Zhu D."/>
            <person name="Xiang H."/>
            <person name="Feng X."/>
            <person name="Li S."/>
            <person name="Wang J."/>
            <person name="Zhang G."/>
            <person name="Kronforst M.R."/>
            <person name="Wang W."/>
        </authorList>
    </citation>
    <scope>NUCLEOTIDE SEQUENCE [LARGE SCALE GENOMIC DNA]</scope>
    <source>
        <strain evidence="3">Ya'a_city_454_Pm</strain>
        <tissue evidence="3">Whole body</tissue>
    </source>
</reference>
<dbReference type="STRING" id="76193.A0A0N1PI73"/>
<accession>A0A0N1PI73</accession>
<dbReference type="OrthoDB" id="7446909at2759"/>
<feature type="signal peptide" evidence="2">
    <location>
        <begin position="1"/>
        <end position="17"/>
    </location>
</feature>
<name>A0A0N1PI73_PAPMA</name>
<dbReference type="PANTHER" id="PTHR21879">
    <property type="entry name" value="FI03362P-RELATED-RELATED"/>
    <property type="match status" value="1"/>
</dbReference>
<sequence length="252" mass="27579">MKLTLVLVIALGAFAAAEEDNTMEIALSFVKDCKGDYFLCVKEKMLKMVDNLRASRRITIAEGVVLKGEPDVRSPKKLDSLPVDPTARDAEVNYRLMDGVVSLFETHALEVKMNPADKETVQRSLEEGRGKGGKKGGGGMGIIGLLAAKMLLGKLFIVKLIALKALATAKIALVLAVILFVAWCMKHDHTKTTYEVVPHAHHHESHHPVHVEHLSHDAGHGHGYSSGYGSDWNKNIDEAQNLAYGAYSPHRK</sequence>
<evidence type="ECO:0000313" key="4">
    <source>
        <dbReference type="Proteomes" id="UP000053240"/>
    </source>
</evidence>
<keyword evidence="2" id="KW-0732">Signal</keyword>
<gene>
    <name evidence="3" type="ORF">RR48_04870</name>
</gene>